<accession>A0A2T4J430</accession>
<reference evidence="2 3" key="1">
    <citation type="submission" date="2018-03" db="EMBL/GenBank/DDBJ databases">
        <title>Rhodobacter blasticus.</title>
        <authorList>
            <person name="Meyer T.E."/>
            <person name="Miller S."/>
            <person name="Lodha T."/>
            <person name="Gandham S."/>
            <person name="Chintalapati S."/>
            <person name="Chintalapati V.R."/>
        </authorList>
    </citation>
    <scope>NUCLEOTIDE SEQUENCE [LARGE SCALE GENOMIC DNA]</scope>
    <source>
        <strain evidence="2 3">DSM 2131</strain>
    </source>
</reference>
<dbReference type="InterPro" id="IPR029063">
    <property type="entry name" value="SAM-dependent_MTases_sf"/>
</dbReference>
<dbReference type="PANTHER" id="PTHR43317">
    <property type="entry name" value="THERMOSPERMINE SYNTHASE ACAULIS5"/>
    <property type="match status" value="1"/>
</dbReference>
<dbReference type="CDD" id="cd02440">
    <property type="entry name" value="AdoMet_MTases"/>
    <property type="match status" value="1"/>
</dbReference>
<dbReference type="Proteomes" id="UP000241362">
    <property type="component" value="Unassembled WGS sequence"/>
</dbReference>
<evidence type="ECO:0000256" key="1">
    <source>
        <dbReference type="ARBA" id="ARBA00023115"/>
    </source>
</evidence>
<comment type="caution">
    <text evidence="2">The sequence shown here is derived from an EMBL/GenBank/DDBJ whole genome shotgun (WGS) entry which is preliminary data.</text>
</comment>
<gene>
    <name evidence="2" type="ORF">C5F44_17575</name>
</gene>
<sequence>MTMWTTLARAETALGDDILLRQRGDLFEICYNGIELMSNLNHQSEDQLALRSMRRMDFAAQRILIGGLGLGFTLRAVLELAAPDAEVTVCELIPEIVEWNRGPLAHLTDHALDDPRTRVLLGDVQAHLEAIDTGYDLILMDTDNGPDSLVRAANIGLYQDGGLGAVARSLGPKGVVAFWSATASPEFERRLSAQPWFWLRDDIAPIPGRADVMHYIYSCSFSAAALGQRKAA</sequence>
<evidence type="ECO:0008006" key="4">
    <source>
        <dbReference type="Google" id="ProtNLM"/>
    </source>
</evidence>
<keyword evidence="3" id="KW-1185">Reference proteome</keyword>
<keyword evidence="1" id="KW-0620">Polyamine biosynthesis</keyword>
<evidence type="ECO:0000313" key="3">
    <source>
        <dbReference type="Proteomes" id="UP000241362"/>
    </source>
</evidence>
<protein>
    <recommendedName>
        <fullName evidence="4">Spermidine synthase</fullName>
    </recommendedName>
</protein>
<evidence type="ECO:0000313" key="2">
    <source>
        <dbReference type="EMBL" id="PTE12588.1"/>
    </source>
</evidence>
<dbReference type="Pfam" id="PF01564">
    <property type="entry name" value="Spermine_synth"/>
    <property type="match status" value="1"/>
</dbReference>
<name>A0A2T4J430_FUSBL</name>
<dbReference type="AlphaFoldDB" id="A0A2T4J430"/>
<dbReference type="PANTHER" id="PTHR43317:SF3">
    <property type="entry name" value="BLR2883 PROTEIN"/>
    <property type="match status" value="1"/>
</dbReference>
<dbReference type="SUPFAM" id="SSF53335">
    <property type="entry name" value="S-adenosyl-L-methionine-dependent methyltransferases"/>
    <property type="match status" value="1"/>
</dbReference>
<dbReference type="EMBL" id="PZKE01000049">
    <property type="protein sequence ID" value="PTE12588.1"/>
    <property type="molecule type" value="Genomic_DNA"/>
</dbReference>
<proteinExistence type="predicted"/>
<dbReference type="RefSeq" id="WP_107674936.1">
    <property type="nucleotide sequence ID" value="NZ_PZKE01000049.1"/>
</dbReference>
<organism evidence="2 3">
    <name type="scientific">Fuscovulum blasticum DSM 2131</name>
    <dbReference type="NCBI Taxonomy" id="1188250"/>
    <lineage>
        <taxon>Bacteria</taxon>
        <taxon>Pseudomonadati</taxon>
        <taxon>Pseudomonadota</taxon>
        <taxon>Alphaproteobacteria</taxon>
        <taxon>Rhodobacterales</taxon>
        <taxon>Paracoccaceae</taxon>
        <taxon>Pseudogemmobacter</taxon>
    </lineage>
</organism>
<dbReference type="Gene3D" id="3.40.50.150">
    <property type="entry name" value="Vaccinia Virus protein VP39"/>
    <property type="match status" value="1"/>
</dbReference>
<dbReference type="GO" id="GO:0006596">
    <property type="term" value="P:polyamine biosynthetic process"/>
    <property type="evidence" value="ECO:0007669"/>
    <property type="project" value="UniProtKB-KW"/>
</dbReference>